<evidence type="ECO:0000313" key="4">
    <source>
        <dbReference type="Proteomes" id="UP000556329"/>
    </source>
</evidence>
<keyword evidence="4" id="KW-1185">Reference proteome</keyword>
<feature type="coiled-coil region" evidence="1">
    <location>
        <begin position="350"/>
        <end position="391"/>
    </location>
</feature>
<dbReference type="Pfam" id="PF13476">
    <property type="entry name" value="AAA_23"/>
    <property type="match status" value="1"/>
</dbReference>
<evidence type="ECO:0000313" key="3">
    <source>
        <dbReference type="EMBL" id="MBB6413801.1"/>
    </source>
</evidence>
<evidence type="ECO:0000259" key="2">
    <source>
        <dbReference type="Pfam" id="PF13476"/>
    </source>
</evidence>
<gene>
    <name evidence="3" type="ORF">HNQ71_006510</name>
</gene>
<dbReference type="EMBL" id="JACHEF010000010">
    <property type="protein sequence ID" value="MBB6413801.1"/>
    <property type="molecule type" value="Genomic_DNA"/>
</dbReference>
<sequence>MTKGLRLRHLSFHGPARERATIAFGPGLNVVHGASNTGKSFIVDAIDFMLGGKGPLRDIPERVGYDQILLAMESLDGHQFTLVRSTEGGAFRLFEGLYSDTLPEGEGKTLADIHSDRNEENLSAYLLAKLDLAHKRVRRNKRGDTNSLSFRNLARLVIINEEEIIQQRSPLSDGNYTADTTNTAVFKLLLTGVDDSTLATMQPRTPEEQSRSAQLDLLDQLIESHRRQVKELAGPPNELEAQRERLDDSMRSQSELLAVTESEFKDAAGRRRDIARRVEEGRDRLTEITSLLDRFTLLDAHYRSDTDRLRGIEEAGSLFAALGAGNCPFCGSAPEHHRKSECDFDVDKAIAAAQSEIRKIELRQSELTQTIGTLRKEAVSFERRLPALEEQLASVSGEIDRVVAPNLRQLRTAYKQLADKDGEVREALAIHRGLSDLEHRKAALEREGDQSGDGGNSLSDVDLPSSTADKFATIVLSILKAWHFPEIDRVHFDAKTRDLVINGKNRTSFGKGLRAITQAAFTISLLQYCRQSDTPHPGFVVLDSPLLSYREPEGDGDDLSGTDLNSHFFEFLAKLEDDRQVLVIENTDPPADIQASEQAVKFTKIEGVGRYGFFPVDSAPPARSQGWSSELPA</sequence>
<organism evidence="3 4">
    <name type="scientific">Mesorhizobium sangaii</name>
    <dbReference type="NCBI Taxonomy" id="505389"/>
    <lineage>
        <taxon>Bacteria</taxon>
        <taxon>Pseudomonadati</taxon>
        <taxon>Pseudomonadota</taxon>
        <taxon>Alphaproteobacteria</taxon>
        <taxon>Hyphomicrobiales</taxon>
        <taxon>Phyllobacteriaceae</taxon>
        <taxon>Mesorhizobium</taxon>
    </lineage>
</organism>
<dbReference type="AlphaFoldDB" id="A0A841PIK1"/>
<feature type="domain" description="Rad50/SbcC-type AAA" evidence="2">
    <location>
        <begin position="18"/>
        <end position="114"/>
    </location>
</feature>
<dbReference type="GO" id="GO:0016887">
    <property type="term" value="F:ATP hydrolysis activity"/>
    <property type="evidence" value="ECO:0007669"/>
    <property type="project" value="InterPro"/>
</dbReference>
<comment type="caution">
    <text evidence="3">The sequence shown here is derived from an EMBL/GenBank/DDBJ whole genome shotgun (WGS) entry which is preliminary data.</text>
</comment>
<dbReference type="RefSeq" id="WP_184877929.1">
    <property type="nucleotide sequence ID" value="NZ_JACHEF010000010.1"/>
</dbReference>
<dbReference type="InterPro" id="IPR038729">
    <property type="entry name" value="Rad50/SbcC_AAA"/>
</dbReference>
<dbReference type="InterPro" id="IPR027417">
    <property type="entry name" value="P-loop_NTPase"/>
</dbReference>
<protein>
    <submittedName>
        <fullName evidence="3">Putative nucleic acid-binding Zn-ribbon protein</fullName>
    </submittedName>
</protein>
<keyword evidence="1" id="KW-0175">Coiled coil</keyword>
<dbReference type="Proteomes" id="UP000556329">
    <property type="component" value="Unassembled WGS sequence"/>
</dbReference>
<reference evidence="3 4" key="1">
    <citation type="submission" date="2020-08" db="EMBL/GenBank/DDBJ databases">
        <title>Genomic Encyclopedia of Type Strains, Phase IV (KMG-IV): sequencing the most valuable type-strain genomes for metagenomic binning, comparative biology and taxonomic classification.</title>
        <authorList>
            <person name="Goeker M."/>
        </authorList>
    </citation>
    <scope>NUCLEOTIDE SEQUENCE [LARGE SCALE GENOMIC DNA]</scope>
    <source>
        <strain evidence="3 4">DSM 100039</strain>
    </source>
</reference>
<accession>A0A841PIK1</accession>
<proteinExistence type="predicted"/>
<name>A0A841PIK1_9HYPH</name>
<evidence type="ECO:0000256" key="1">
    <source>
        <dbReference type="SAM" id="Coils"/>
    </source>
</evidence>
<dbReference type="GO" id="GO:0006302">
    <property type="term" value="P:double-strand break repair"/>
    <property type="evidence" value="ECO:0007669"/>
    <property type="project" value="InterPro"/>
</dbReference>
<dbReference type="SUPFAM" id="SSF52540">
    <property type="entry name" value="P-loop containing nucleoside triphosphate hydrolases"/>
    <property type="match status" value="1"/>
</dbReference>
<dbReference type="Gene3D" id="3.40.50.300">
    <property type="entry name" value="P-loop containing nucleotide triphosphate hydrolases"/>
    <property type="match status" value="1"/>
</dbReference>